<gene>
    <name evidence="1" type="ORF">DICPUDRAFT_85465</name>
</gene>
<organism evidence="1 2">
    <name type="scientific">Dictyostelium purpureum</name>
    <name type="common">Slime mold</name>
    <dbReference type="NCBI Taxonomy" id="5786"/>
    <lineage>
        <taxon>Eukaryota</taxon>
        <taxon>Amoebozoa</taxon>
        <taxon>Evosea</taxon>
        <taxon>Eumycetozoa</taxon>
        <taxon>Dictyostelia</taxon>
        <taxon>Dictyosteliales</taxon>
        <taxon>Dictyosteliaceae</taxon>
        <taxon>Dictyostelium</taxon>
    </lineage>
</organism>
<dbReference type="VEuPathDB" id="AmoebaDB:DICPUDRAFT_85465"/>
<dbReference type="RefSeq" id="XP_003295028.1">
    <property type="nucleotide sequence ID" value="XM_003294980.1"/>
</dbReference>
<protein>
    <submittedName>
        <fullName evidence="1">Uncharacterized protein</fullName>
    </submittedName>
</protein>
<evidence type="ECO:0000313" key="2">
    <source>
        <dbReference type="Proteomes" id="UP000001064"/>
    </source>
</evidence>
<dbReference type="Proteomes" id="UP000001064">
    <property type="component" value="Unassembled WGS sequence"/>
</dbReference>
<dbReference type="PANTHER" id="PTHR33656">
    <property type="entry name" value="EXPRESSED PROTEIN-RELATED"/>
    <property type="match status" value="1"/>
</dbReference>
<dbReference type="InParanoid" id="F1A5T5"/>
<proteinExistence type="predicted"/>
<keyword evidence="2" id="KW-1185">Reference proteome</keyword>
<accession>F1A5T5</accession>
<dbReference type="EMBL" id="GL871634">
    <property type="protein sequence ID" value="EGC28446.1"/>
    <property type="molecule type" value="Genomic_DNA"/>
</dbReference>
<reference evidence="2" key="1">
    <citation type="journal article" date="2011" name="Genome Biol.">
        <title>Comparative genomics of the social amoebae Dictyostelium discoideum and Dictyostelium purpureum.</title>
        <authorList>
            <consortium name="US DOE Joint Genome Institute (JGI-PGF)"/>
            <person name="Sucgang R."/>
            <person name="Kuo A."/>
            <person name="Tian X."/>
            <person name="Salerno W."/>
            <person name="Parikh A."/>
            <person name="Feasley C.L."/>
            <person name="Dalin E."/>
            <person name="Tu H."/>
            <person name="Huang E."/>
            <person name="Barry K."/>
            <person name="Lindquist E."/>
            <person name="Shapiro H."/>
            <person name="Bruce D."/>
            <person name="Schmutz J."/>
            <person name="Salamov A."/>
            <person name="Fey P."/>
            <person name="Gaudet P."/>
            <person name="Anjard C."/>
            <person name="Babu M.M."/>
            <person name="Basu S."/>
            <person name="Bushmanova Y."/>
            <person name="van der Wel H."/>
            <person name="Katoh-Kurasawa M."/>
            <person name="Dinh C."/>
            <person name="Coutinho P.M."/>
            <person name="Saito T."/>
            <person name="Elias M."/>
            <person name="Schaap P."/>
            <person name="Kay R.R."/>
            <person name="Henrissat B."/>
            <person name="Eichinger L."/>
            <person name="Rivero F."/>
            <person name="Putnam N.H."/>
            <person name="West C.M."/>
            <person name="Loomis W.F."/>
            <person name="Chisholm R.L."/>
            <person name="Shaulsky G."/>
            <person name="Strassmann J.E."/>
            <person name="Queller D.C."/>
            <person name="Kuspa A."/>
            <person name="Grigoriev I.V."/>
        </authorList>
    </citation>
    <scope>NUCLEOTIDE SEQUENCE [LARGE SCALE GENOMIC DNA]</scope>
    <source>
        <strain evidence="2">QSDP1</strain>
    </source>
</reference>
<dbReference type="AlphaFoldDB" id="F1A5T5"/>
<sequence length="130" mass="14712">MVCKIDERDQKVPTFKSIATTGFKTQNREVNPNKCYNNSDAVDLHKLNNSILKKLCLSLGVSRSSSNKRMVMSICGIDPLSYSTNPNLYSLLSEAIQKDTLKSYSLVKLKNLNQNFNIQLLLNQHVKVTF</sequence>
<dbReference type="PANTHER" id="PTHR33656:SF1">
    <property type="entry name" value="EXPRESSED PROTEIN"/>
    <property type="match status" value="1"/>
</dbReference>
<dbReference type="KEGG" id="dpp:DICPUDRAFT_85465"/>
<name>F1A5T5_DICPU</name>
<dbReference type="GeneID" id="10510905"/>
<evidence type="ECO:0000313" key="1">
    <source>
        <dbReference type="EMBL" id="EGC28446.1"/>
    </source>
</evidence>